<dbReference type="Proteomes" id="UP000228930">
    <property type="component" value="Unassembled WGS sequence"/>
</dbReference>
<evidence type="ECO:0000313" key="3">
    <source>
        <dbReference type="Proteomes" id="UP000228930"/>
    </source>
</evidence>
<keyword evidence="1" id="KW-0472">Membrane</keyword>
<keyword evidence="1" id="KW-1133">Transmembrane helix</keyword>
<evidence type="ECO:0000256" key="1">
    <source>
        <dbReference type="SAM" id="Phobius"/>
    </source>
</evidence>
<feature type="transmembrane region" description="Helical" evidence="1">
    <location>
        <begin position="12"/>
        <end position="34"/>
    </location>
</feature>
<evidence type="ECO:0000313" key="2">
    <source>
        <dbReference type="EMBL" id="PIT01645.1"/>
    </source>
</evidence>
<gene>
    <name evidence="2" type="ORF">TSA1_13320</name>
</gene>
<keyword evidence="3" id="KW-1185">Reference proteome</keyword>
<reference evidence="2 3" key="1">
    <citation type="submission" date="2015-06" db="EMBL/GenBank/DDBJ databases">
        <title>Comparative genome analysis of nirS-carrying Bradyrhizobium sp. strains.</title>
        <authorList>
            <person name="Ishii S."/>
            <person name="Jang J."/>
            <person name="Nishizawa T."/>
            <person name="Senoo K."/>
        </authorList>
    </citation>
    <scope>NUCLEOTIDE SEQUENCE [LARGE SCALE GENOMIC DNA]</scope>
    <source>
        <strain evidence="2 3">TSA1</strain>
    </source>
</reference>
<dbReference type="RefSeq" id="WP_100176857.1">
    <property type="nucleotide sequence ID" value="NZ_LFJC01000003.1"/>
</dbReference>
<sequence length="77" mass="8560">MHVRTRWPWISLLLGAVVALNPIGLDFLHSAFFAGEQLARNIAQPIVLIALALMAVVVVLEWLVRSFLVKRRARGAS</sequence>
<comment type="caution">
    <text evidence="2">The sequence shown here is derived from an EMBL/GenBank/DDBJ whole genome shotgun (WGS) entry which is preliminary data.</text>
</comment>
<organism evidence="2 3">
    <name type="scientific">Bradyrhizobium nitroreducens</name>
    <dbReference type="NCBI Taxonomy" id="709803"/>
    <lineage>
        <taxon>Bacteria</taxon>
        <taxon>Pseudomonadati</taxon>
        <taxon>Pseudomonadota</taxon>
        <taxon>Alphaproteobacteria</taxon>
        <taxon>Hyphomicrobiales</taxon>
        <taxon>Nitrobacteraceae</taxon>
        <taxon>Bradyrhizobium</taxon>
    </lineage>
</organism>
<keyword evidence="1" id="KW-0812">Transmembrane</keyword>
<dbReference type="EMBL" id="LFJC01000003">
    <property type="protein sequence ID" value="PIT01645.1"/>
    <property type="molecule type" value="Genomic_DNA"/>
</dbReference>
<name>A0A2M6UAN1_9BRAD</name>
<feature type="transmembrane region" description="Helical" evidence="1">
    <location>
        <begin position="46"/>
        <end position="64"/>
    </location>
</feature>
<accession>A0A2M6UAN1</accession>
<proteinExistence type="predicted"/>
<protein>
    <submittedName>
        <fullName evidence="2">Uncharacterized protein</fullName>
    </submittedName>
</protein>
<dbReference type="AlphaFoldDB" id="A0A2M6UAN1"/>